<dbReference type="InterPro" id="IPR056924">
    <property type="entry name" value="SH3_Tf2-1"/>
</dbReference>
<organism evidence="3 4">
    <name type="scientific">Zophobas morio</name>
    <dbReference type="NCBI Taxonomy" id="2755281"/>
    <lineage>
        <taxon>Eukaryota</taxon>
        <taxon>Metazoa</taxon>
        <taxon>Ecdysozoa</taxon>
        <taxon>Arthropoda</taxon>
        <taxon>Hexapoda</taxon>
        <taxon>Insecta</taxon>
        <taxon>Pterygota</taxon>
        <taxon>Neoptera</taxon>
        <taxon>Endopterygota</taxon>
        <taxon>Coleoptera</taxon>
        <taxon>Polyphaga</taxon>
        <taxon>Cucujiformia</taxon>
        <taxon>Tenebrionidae</taxon>
        <taxon>Zophobas</taxon>
    </lineage>
</organism>
<reference evidence="3" key="1">
    <citation type="journal article" date="2023" name="G3 (Bethesda)">
        <title>Whole genome assemblies of Zophobas morio and Tenebrio molitor.</title>
        <authorList>
            <person name="Kaur S."/>
            <person name="Stinson S.A."/>
            <person name="diCenzo G.C."/>
        </authorList>
    </citation>
    <scope>NUCLEOTIDE SEQUENCE</scope>
    <source>
        <strain evidence="3">QUZm001</strain>
    </source>
</reference>
<feature type="compositionally biased region" description="Basic and acidic residues" evidence="1">
    <location>
        <begin position="39"/>
        <end position="60"/>
    </location>
</feature>
<sequence>MSTAICSSTGFTPAYLMFGREPRTIRDVTQDLRGLSQARETHEKEQLRQKCQADKGRRPVPEYNPGDLVLVTTHILSKTRAGISSKFAPRRDGPYRVLQARGPTSYEIGTNTDPSQPLGTYHSSQLRLTYLSTTQEGAPPAPIMPIRKRGRPRKNPAVQNQ</sequence>
<dbReference type="EMBL" id="JALNTZ010000003">
    <property type="protein sequence ID" value="KAJ3658048.1"/>
    <property type="molecule type" value="Genomic_DNA"/>
</dbReference>
<name>A0AA38IHH9_9CUCU</name>
<proteinExistence type="predicted"/>
<feature type="domain" description="Tf2-1-like SH3-like" evidence="2">
    <location>
        <begin position="66"/>
        <end position="127"/>
    </location>
</feature>
<feature type="region of interest" description="Disordered" evidence="1">
    <location>
        <begin position="131"/>
        <end position="161"/>
    </location>
</feature>
<evidence type="ECO:0000259" key="2">
    <source>
        <dbReference type="Pfam" id="PF24626"/>
    </source>
</evidence>
<evidence type="ECO:0000313" key="4">
    <source>
        <dbReference type="Proteomes" id="UP001168821"/>
    </source>
</evidence>
<evidence type="ECO:0000313" key="3">
    <source>
        <dbReference type="EMBL" id="KAJ3658048.1"/>
    </source>
</evidence>
<protein>
    <recommendedName>
        <fullName evidence="2">Tf2-1-like SH3-like domain-containing protein</fullName>
    </recommendedName>
</protein>
<gene>
    <name evidence="3" type="ORF">Zmor_009814</name>
</gene>
<accession>A0AA38IHH9</accession>
<dbReference type="Proteomes" id="UP001168821">
    <property type="component" value="Unassembled WGS sequence"/>
</dbReference>
<feature type="region of interest" description="Disordered" evidence="1">
    <location>
        <begin position="37"/>
        <end position="65"/>
    </location>
</feature>
<evidence type="ECO:0000256" key="1">
    <source>
        <dbReference type="SAM" id="MobiDB-lite"/>
    </source>
</evidence>
<keyword evidence="4" id="KW-1185">Reference proteome</keyword>
<comment type="caution">
    <text evidence="3">The sequence shown here is derived from an EMBL/GenBank/DDBJ whole genome shotgun (WGS) entry which is preliminary data.</text>
</comment>
<dbReference type="AlphaFoldDB" id="A0AA38IHH9"/>
<dbReference type="Pfam" id="PF24626">
    <property type="entry name" value="SH3_Tf2-1"/>
    <property type="match status" value="1"/>
</dbReference>